<proteinExistence type="predicted"/>
<dbReference type="KEGG" id="vg:26632728"/>
<evidence type="ECO:0000313" key="2">
    <source>
        <dbReference type="Proteomes" id="UP000203203"/>
    </source>
</evidence>
<accession>A0A0K0L9N3</accession>
<dbReference type="GeneID" id="26632728"/>
<dbReference type="Proteomes" id="UP000203203">
    <property type="component" value="Segment"/>
</dbReference>
<organism evidence="1 2">
    <name type="scientific">Pseudomonas phage vB_PaeM_PS24</name>
    <dbReference type="NCBI Taxonomy" id="1542092"/>
    <lineage>
        <taxon>Viruses</taxon>
        <taxon>Duplodnaviria</taxon>
        <taxon>Heunggongvirae</taxon>
        <taxon>Uroviricota</taxon>
        <taxon>Caudoviricetes</taxon>
        <taxon>Vandenendeviridae</taxon>
        <taxon>Nankokuvirus</taxon>
        <taxon>Nankokuvirus PS24</taxon>
    </lineage>
</organism>
<protein>
    <submittedName>
        <fullName evidence="1">Uncharacterized protein</fullName>
    </submittedName>
</protein>
<sequence>MHVFNIDQSVTVHAEVEKGCASRIAHLWDEDGNDLSCKLGVTRSINIKAACAYLVREQAAKDVTTECGVTVRRGKA</sequence>
<keyword evidence="2" id="KW-1185">Reference proteome</keyword>
<evidence type="ECO:0000313" key="1">
    <source>
        <dbReference type="EMBL" id="AIW01854.1"/>
    </source>
</evidence>
<dbReference type="EMBL" id="KM434186">
    <property type="protein sequence ID" value="AIW01854.1"/>
    <property type="molecule type" value="Genomic_DNA"/>
</dbReference>
<name>A0A0K0L9N3_9CAUD</name>
<gene>
    <name evidence="1" type="ORF">vB_PaeM_PS2400152</name>
</gene>
<dbReference type="RefSeq" id="YP_009206114.1">
    <property type="nucleotide sequence ID" value="NC_028882.1"/>
</dbReference>
<reference evidence="2" key="1">
    <citation type="submission" date="2014-08" db="EMBL/GenBank/DDBJ databases">
        <authorList>
            <person name="Gozdek A."/>
            <person name="Dabrowski K."/>
            <person name="Lobocka M."/>
        </authorList>
    </citation>
    <scope>NUCLEOTIDE SEQUENCE [LARGE SCALE GENOMIC DNA]</scope>
</reference>